<organism evidence="1 2">
    <name type="scientific">Allopseudospirillum japonicum</name>
    <dbReference type="NCBI Taxonomy" id="64971"/>
    <lineage>
        <taxon>Bacteria</taxon>
        <taxon>Pseudomonadati</taxon>
        <taxon>Pseudomonadota</taxon>
        <taxon>Gammaproteobacteria</taxon>
        <taxon>Oceanospirillales</taxon>
        <taxon>Oceanospirillaceae</taxon>
        <taxon>Allopseudospirillum</taxon>
    </lineage>
</organism>
<dbReference type="Gene3D" id="1.25.40.10">
    <property type="entry name" value="Tetratricopeptide repeat domain"/>
    <property type="match status" value="1"/>
</dbReference>
<dbReference type="OrthoDB" id="7024154at2"/>
<dbReference type="Pfam" id="PF08238">
    <property type="entry name" value="Sel1"/>
    <property type="match status" value="4"/>
</dbReference>
<dbReference type="PANTHER" id="PTHR11102">
    <property type="entry name" value="SEL-1-LIKE PROTEIN"/>
    <property type="match status" value="1"/>
</dbReference>
<reference evidence="2" key="1">
    <citation type="submission" date="2016-10" db="EMBL/GenBank/DDBJ databases">
        <authorList>
            <person name="Varghese N."/>
            <person name="Submissions S."/>
        </authorList>
    </citation>
    <scope>NUCLEOTIDE SEQUENCE [LARGE SCALE GENOMIC DNA]</scope>
    <source>
        <strain evidence="2">DSM 7165</strain>
    </source>
</reference>
<evidence type="ECO:0000313" key="2">
    <source>
        <dbReference type="Proteomes" id="UP000242999"/>
    </source>
</evidence>
<dbReference type="PANTHER" id="PTHR11102:SF160">
    <property type="entry name" value="ERAD-ASSOCIATED E3 UBIQUITIN-PROTEIN LIGASE COMPONENT HRD3"/>
    <property type="match status" value="1"/>
</dbReference>
<protein>
    <submittedName>
        <fullName evidence="1">Sel1 repeat-containing protein</fullName>
    </submittedName>
</protein>
<dbReference type="SMART" id="SM00671">
    <property type="entry name" value="SEL1"/>
    <property type="match status" value="2"/>
</dbReference>
<accession>A0A1H6R5V4</accession>
<dbReference type="EMBL" id="FNYH01000002">
    <property type="protein sequence ID" value="SEI47170.1"/>
    <property type="molecule type" value="Genomic_DNA"/>
</dbReference>
<dbReference type="Proteomes" id="UP000242999">
    <property type="component" value="Unassembled WGS sequence"/>
</dbReference>
<sequence>MARSLGFFADLEYSLAAKLYSTRWLPRSYRKHQMTMRLFQRAADAGHLKALSTYGHLLFHRGLSEQDKAQGASYLLRAAQLGEPKSQYQAACIYEKGCHTYRRSDEKAVTWYARAGEGGHYLAAMRLAEAYAHGDLGLLQCESKSRHWRELAFANAKRAHESVQELAKTA</sequence>
<keyword evidence="2" id="KW-1185">Reference proteome</keyword>
<dbReference type="InterPro" id="IPR006597">
    <property type="entry name" value="Sel1-like"/>
</dbReference>
<name>A0A1H6R5V4_9GAMM</name>
<dbReference type="SUPFAM" id="SSF81901">
    <property type="entry name" value="HCP-like"/>
    <property type="match status" value="1"/>
</dbReference>
<dbReference type="InterPro" id="IPR050767">
    <property type="entry name" value="Sel1_AlgK"/>
</dbReference>
<evidence type="ECO:0000313" key="1">
    <source>
        <dbReference type="EMBL" id="SEI47170.1"/>
    </source>
</evidence>
<dbReference type="STRING" id="64971.SAMN05421831_102212"/>
<dbReference type="RefSeq" id="WP_093308551.1">
    <property type="nucleotide sequence ID" value="NZ_FNYH01000002.1"/>
</dbReference>
<proteinExistence type="predicted"/>
<dbReference type="InterPro" id="IPR011990">
    <property type="entry name" value="TPR-like_helical_dom_sf"/>
</dbReference>
<gene>
    <name evidence="1" type="ORF">SAMN05421831_102212</name>
</gene>
<dbReference type="AlphaFoldDB" id="A0A1H6R5V4"/>